<feature type="binding site" evidence="8">
    <location>
        <position position="177"/>
    </location>
    <ligand>
        <name>ATP</name>
        <dbReference type="ChEBI" id="CHEBI:30616"/>
    </ligand>
</feature>
<comment type="catalytic activity">
    <reaction evidence="8">
        <text>L-seryl-[protein] + UTP = O-(5'-uridylyl)-L-seryl-[protein] + diphosphate</text>
        <dbReference type="Rhea" id="RHEA:64604"/>
        <dbReference type="Rhea" id="RHEA-COMP:9863"/>
        <dbReference type="Rhea" id="RHEA-COMP:16635"/>
        <dbReference type="ChEBI" id="CHEBI:29999"/>
        <dbReference type="ChEBI" id="CHEBI:33019"/>
        <dbReference type="ChEBI" id="CHEBI:46398"/>
        <dbReference type="ChEBI" id="CHEBI:156051"/>
    </reaction>
</comment>
<comment type="function">
    <text evidence="8">Nucleotidyltransferase involved in the post-translational modification of proteins. It can catalyze the addition of adenosine monophosphate (AMP) or uridine monophosphate (UMP) to a protein, resulting in modifications known as AMPylation and UMPylation.</text>
</comment>
<comment type="catalytic activity">
    <reaction evidence="8">
        <text>L-tyrosyl-[protein] + ATP = O-(5'-adenylyl)-L-tyrosyl-[protein] + diphosphate</text>
        <dbReference type="Rhea" id="RHEA:54288"/>
        <dbReference type="Rhea" id="RHEA-COMP:10136"/>
        <dbReference type="Rhea" id="RHEA-COMP:13846"/>
        <dbReference type="ChEBI" id="CHEBI:30616"/>
        <dbReference type="ChEBI" id="CHEBI:33019"/>
        <dbReference type="ChEBI" id="CHEBI:46858"/>
        <dbReference type="ChEBI" id="CHEBI:83624"/>
        <dbReference type="EC" id="2.7.7.108"/>
    </reaction>
</comment>
<feature type="binding site" evidence="8">
    <location>
        <position position="114"/>
    </location>
    <ligand>
        <name>ATP</name>
        <dbReference type="ChEBI" id="CHEBI:30616"/>
    </ligand>
</feature>
<feature type="binding site" evidence="8">
    <location>
        <position position="91"/>
    </location>
    <ligand>
        <name>ATP</name>
        <dbReference type="ChEBI" id="CHEBI:30616"/>
    </ligand>
</feature>
<dbReference type="OrthoDB" id="9776281at2"/>
<dbReference type="EC" id="2.7.7.108" evidence="8"/>
<proteinExistence type="inferred from homology"/>
<keyword evidence="8" id="KW-0464">Manganese</keyword>
<dbReference type="STRING" id="1045558.SAMN05216175_104198"/>
<dbReference type="GO" id="GO:0000287">
    <property type="term" value="F:magnesium ion binding"/>
    <property type="evidence" value="ECO:0007669"/>
    <property type="project" value="UniProtKB-UniRule"/>
</dbReference>
<feature type="binding site" evidence="8">
    <location>
        <position position="184"/>
    </location>
    <ligand>
        <name>ATP</name>
        <dbReference type="ChEBI" id="CHEBI:30616"/>
    </ligand>
</feature>
<gene>
    <name evidence="8" type="primary">ydiU</name>
    <name evidence="8" type="synonym">selO</name>
    <name evidence="9" type="ORF">SAMN05216175_104198</name>
</gene>
<comment type="catalytic activity">
    <reaction evidence="8">
        <text>L-seryl-[protein] + ATP = 3-O-(5'-adenylyl)-L-seryl-[protein] + diphosphate</text>
        <dbReference type="Rhea" id="RHEA:58120"/>
        <dbReference type="Rhea" id="RHEA-COMP:9863"/>
        <dbReference type="Rhea" id="RHEA-COMP:15073"/>
        <dbReference type="ChEBI" id="CHEBI:29999"/>
        <dbReference type="ChEBI" id="CHEBI:30616"/>
        <dbReference type="ChEBI" id="CHEBI:33019"/>
        <dbReference type="ChEBI" id="CHEBI:142516"/>
        <dbReference type="EC" id="2.7.7.108"/>
    </reaction>
</comment>
<dbReference type="PANTHER" id="PTHR32057:SF14">
    <property type="entry name" value="PROTEIN ADENYLYLTRANSFERASE SELO, MITOCHONDRIAL"/>
    <property type="match status" value="1"/>
</dbReference>
<comment type="cofactor">
    <cofactor evidence="8">
        <name>Mg(2+)</name>
        <dbReference type="ChEBI" id="CHEBI:18420"/>
    </cofactor>
    <cofactor evidence="8">
        <name>Mn(2+)</name>
        <dbReference type="ChEBI" id="CHEBI:29035"/>
    </cofactor>
</comment>
<evidence type="ECO:0000256" key="3">
    <source>
        <dbReference type="ARBA" id="ARBA00022695"/>
    </source>
</evidence>
<evidence type="ECO:0000256" key="8">
    <source>
        <dbReference type="HAMAP-Rule" id="MF_00692"/>
    </source>
</evidence>
<comment type="similarity">
    <text evidence="1 8">Belongs to the SELO family.</text>
</comment>
<feature type="binding site" evidence="8">
    <location>
        <position position="93"/>
    </location>
    <ligand>
        <name>ATP</name>
        <dbReference type="ChEBI" id="CHEBI:30616"/>
    </ligand>
</feature>
<feature type="binding site" evidence="8">
    <location>
        <position position="126"/>
    </location>
    <ligand>
        <name>ATP</name>
        <dbReference type="ChEBI" id="CHEBI:30616"/>
    </ligand>
</feature>
<dbReference type="NCBIfam" id="NF000658">
    <property type="entry name" value="PRK00029.1"/>
    <property type="match status" value="1"/>
</dbReference>
<accession>A0A1I2Q2X2</accession>
<evidence type="ECO:0000313" key="10">
    <source>
        <dbReference type="Proteomes" id="UP000198623"/>
    </source>
</evidence>
<dbReference type="GO" id="GO:0030145">
    <property type="term" value="F:manganese ion binding"/>
    <property type="evidence" value="ECO:0007669"/>
    <property type="project" value="UniProtKB-UniRule"/>
</dbReference>
<dbReference type="PANTHER" id="PTHR32057">
    <property type="entry name" value="PROTEIN ADENYLYLTRANSFERASE SELO, MITOCHONDRIAL"/>
    <property type="match status" value="1"/>
</dbReference>
<dbReference type="Pfam" id="PF02696">
    <property type="entry name" value="SelO"/>
    <property type="match status" value="1"/>
</dbReference>
<evidence type="ECO:0000256" key="7">
    <source>
        <dbReference type="ARBA" id="ARBA00022842"/>
    </source>
</evidence>
<evidence type="ECO:0000256" key="6">
    <source>
        <dbReference type="ARBA" id="ARBA00022840"/>
    </source>
</evidence>
<evidence type="ECO:0000256" key="5">
    <source>
        <dbReference type="ARBA" id="ARBA00022741"/>
    </source>
</evidence>
<reference evidence="10" key="1">
    <citation type="submission" date="2016-10" db="EMBL/GenBank/DDBJ databases">
        <authorList>
            <person name="Varghese N."/>
            <person name="Submissions S."/>
        </authorList>
    </citation>
    <scope>NUCLEOTIDE SEQUENCE [LARGE SCALE GENOMIC DNA]</scope>
    <source>
        <strain evidence="10">CGMCC 1.10971</strain>
    </source>
</reference>
<keyword evidence="3 8" id="KW-0548">Nucleotidyltransferase</keyword>
<name>A0A1I2Q2X2_9GAMM</name>
<dbReference type="GO" id="GO:0070733">
    <property type="term" value="F:AMPylase activity"/>
    <property type="evidence" value="ECO:0007669"/>
    <property type="project" value="UniProtKB-EC"/>
</dbReference>
<protein>
    <recommendedName>
        <fullName evidence="8">Protein nucleotidyltransferase YdiU</fullName>
        <ecNumber evidence="8">2.7.7.-</ecNumber>
    </recommendedName>
    <alternativeName>
        <fullName evidence="8">Protein adenylyltransferase YdiU</fullName>
        <ecNumber evidence="8">2.7.7.108</ecNumber>
    </alternativeName>
    <alternativeName>
        <fullName evidence="8">Protein uridylyltransferase YdiU</fullName>
        <ecNumber evidence="8">2.7.7.-</ecNumber>
    </alternativeName>
</protein>
<evidence type="ECO:0000256" key="1">
    <source>
        <dbReference type="ARBA" id="ARBA00009747"/>
    </source>
</evidence>
<dbReference type="InterPro" id="IPR003846">
    <property type="entry name" value="SelO"/>
</dbReference>
<comment type="catalytic activity">
    <reaction evidence="8">
        <text>L-histidyl-[protein] + UTP = N(tele)-(5'-uridylyl)-L-histidyl-[protein] + diphosphate</text>
        <dbReference type="Rhea" id="RHEA:83891"/>
        <dbReference type="Rhea" id="RHEA-COMP:9745"/>
        <dbReference type="Rhea" id="RHEA-COMP:20239"/>
        <dbReference type="ChEBI" id="CHEBI:29979"/>
        <dbReference type="ChEBI" id="CHEBI:33019"/>
        <dbReference type="ChEBI" id="CHEBI:46398"/>
        <dbReference type="ChEBI" id="CHEBI:233474"/>
    </reaction>
</comment>
<keyword evidence="4 8" id="KW-0479">Metal-binding</keyword>
<dbReference type="EC" id="2.7.7.-" evidence="8"/>
<feature type="binding site" evidence="8">
    <location>
        <position position="268"/>
    </location>
    <ligand>
        <name>Mg(2+)</name>
        <dbReference type="ChEBI" id="CHEBI:18420"/>
    </ligand>
</feature>
<dbReference type="EMBL" id="FOOU01000004">
    <property type="protein sequence ID" value="SFG22648.1"/>
    <property type="molecule type" value="Genomic_DNA"/>
</dbReference>
<keyword evidence="6 8" id="KW-0067">ATP-binding</keyword>
<keyword evidence="5 8" id="KW-0547">Nucleotide-binding</keyword>
<keyword evidence="7 8" id="KW-0460">Magnesium</keyword>
<dbReference type="HAMAP" id="MF_00692">
    <property type="entry name" value="SelO"/>
    <property type="match status" value="1"/>
</dbReference>
<comment type="catalytic activity">
    <reaction evidence="8">
        <text>L-tyrosyl-[protein] + UTP = O-(5'-uridylyl)-L-tyrosyl-[protein] + diphosphate</text>
        <dbReference type="Rhea" id="RHEA:83887"/>
        <dbReference type="Rhea" id="RHEA-COMP:10136"/>
        <dbReference type="Rhea" id="RHEA-COMP:20238"/>
        <dbReference type="ChEBI" id="CHEBI:33019"/>
        <dbReference type="ChEBI" id="CHEBI:46398"/>
        <dbReference type="ChEBI" id="CHEBI:46858"/>
        <dbReference type="ChEBI" id="CHEBI:90602"/>
    </reaction>
</comment>
<keyword evidence="2 8" id="KW-0808">Transferase</keyword>
<feature type="binding site" evidence="8">
    <location>
        <position position="268"/>
    </location>
    <ligand>
        <name>ATP</name>
        <dbReference type="ChEBI" id="CHEBI:30616"/>
    </ligand>
</feature>
<dbReference type="AlphaFoldDB" id="A0A1I2Q2X2"/>
<feature type="binding site" evidence="8">
    <location>
        <position position="127"/>
    </location>
    <ligand>
        <name>ATP</name>
        <dbReference type="ChEBI" id="CHEBI:30616"/>
    </ligand>
</feature>
<dbReference type="Proteomes" id="UP000198623">
    <property type="component" value="Unassembled WGS sequence"/>
</dbReference>
<keyword evidence="10" id="KW-1185">Reference proteome</keyword>
<feature type="binding site" evidence="8">
    <location>
        <position position="259"/>
    </location>
    <ligand>
        <name>Mg(2+)</name>
        <dbReference type="ChEBI" id="CHEBI:18420"/>
    </ligand>
</feature>
<sequence length="494" mass="56282">MLKAFNQLTLENGYLDFPANFYHRVNPRGLKNAHLISFNPDVASVLDLDPCSVLPSDLARFFGGGDILPGSEPLAMKYGGHQFGQYNPDLGDGRGLLLGEVVNSKGERWDLHLKGAGKTAYSRFGDGRAVLRSSIREYLISAAMQGLDIPTTQALCLVGSEEYTMREGMELCAKVLRVTQCHIRFGHFEHLYYTRQHEALKTLADYCLDRYFPACKTAHKESAEQAYLAMFKQIRDLSIEMVAKWQAYGFVHGVMNSDNMSILGETFDYGPYVFMDRYQPDFISNHTDHEGRYAFKRQPDIMLWNLSCLAQALLPLIDREALVAALDEYKVLYQQAYYQQMKTRLGWLTDHEGDDLLIDQLIQLATRQRIDLNRFLRDLCDLQAENDASLHQCLGHFTDPVAVTDWLVAYTRRTELEASSFPIRQQQMRCVNPCYLLRSYMLEEAILEANNGDYRLVNTLLSVVRQPFEDKAEYARYAGEPPEWAGGISLSCSS</sequence>
<comment type="catalytic activity">
    <reaction evidence="8">
        <text>L-threonyl-[protein] + ATP = 3-O-(5'-adenylyl)-L-threonyl-[protein] + diphosphate</text>
        <dbReference type="Rhea" id="RHEA:54292"/>
        <dbReference type="Rhea" id="RHEA-COMP:11060"/>
        <dbReference type="Rhea" id="RHEA-COMP:13847"/>
        <dbReference type="ChEBI" id="CHEBI:30013"/>
        <dbReference type="ChEBI" id="CHEBI:30616"/>
        <dbReference type="ChEBI" id="CHEBI:33019"/>
        <dbReference type="ChEBI" id="CHEBI:138113"/>
        <dbReference type="EC" id="2.7.7.108"/>
    </reaction>
</comment>
<evidence type="ECO:0000256" key="4">
    <source>
        <dbReference type="ARBA" id="ARBA00022723"/>
    </source>
</evidence>
<feature type="active site" description="Proton acceptor" evidence="8">
    <location>
        <position position="258"/>
    </location>
</feature>
<feature type="binding site" evidence="8">
    <location>
        <position position="94"/>
    </location>
    <ligand>
        <name>ATP</name>
        <dbReference type="ChEBI" id="CHEBI:30616"/>
    </ligand>
</feature>
<evidence type="ECO:0000256" key="2">
    <source>
        <dbReference type="ARBA" id="ARBA00022679"/>
    </source>
</evidence>
<evidence type="ECO:0000313" key="9">
    <source>
        <dbReference type="EMBL" id="SFG22648.1"/>
    </source>
</evidence>
<dbReference type="GO" id="GO:0005524">
    <property type="term" value="F:ATP binding"/>
    <property type="evidence" value="ECO:0007669"/>
    <property type="project" value="UniProtKB-UniRule"/>
</dbReference>
<organism evidence="9 10">
    <name type="scientific">Neptunomonas qingdaonensis</name>
    <dbReference type="NCBI Taxonomy" id="1045558"/>
    <lineage>
        <taxon>Bacteria</taxon>
        <taxon>Pseudomonadati</taxon>
        <taxon>Pseudomonadota</taxon>
        <taxon>Gammaproteobacteria</taxon>
        <taxon>Oceanospirillales</taxon>
        <taxon>Oceanospirillaceae</taxon>
        <taxon>Neptunomonas</taxon>
    </lineage>
</organism>
<dbReference type="RefSeq" id="WP_090726531.1">
    <property type="nucleotide sequence ID" value="NZ_FOOU01000004.1"/>
</dbReference>